<evidence type="ECO:0000259" key="1">
    <source>
        <dbReference type="PROSITE" id="PS50910"/>
    </source>
</evidence>
<organism evidence="2 3">
    <name type="scientific">Ammonifex degensii (strain DSM 10501 / KC4)</name>
    <dbReference type="NCBI Taxonomy" id="429009"/>
    <lineage>
        <taxon>Bacteria</taxon>
        <taxon>Bacillati</taxon>
        <taxon>Bacillota</taxon>
        <taxon>Clostridia</taxon>
        <taxon>Thermoanaerobacterales</taxon>
        <taxon>Thermoanaerobacteraceae</taxon>
        <taxon>Ammonifex</taxon>
    </lineage>
</organism>
<dbReference type="STRING" id="429009.Adeg_0499"/>
<dbReference type="Pfam" id="PF05168">
    <property type="entry name" value="HEPN"/>
    <property type="match status" value="1"/>
</dbReference>
<protein>
    <recommendedName>
        <fullName evidence="1">HEPN domain-containing protein</fullName>
    </recommendedName>
</protein>
<reference evidence="2 3" key="1">
    <citation type="submission" date="2009-10" db="EMBL/GenBank/DDBJ databases">
        <title>Complete sequence of chromosome of Ammonifex degensii KC4.</title>
        <authorList>
            <consortium name="US DOE Joint Genome Institute"/>
            <person name="Kerfeld C."/>
            <person name="Goodner B."/>
            <person name="Huber H."/>
            <person name="Stetter K."/>
            <person name="Lucas S."/>
            <person name="Copeland A."/>
            <person name="Lapidus A."/>
            <person name="Glavina del Rio T."/>
            <person name="Dalin E."/>
            <person name="Tice H."/>
            <person name="Bruce D."/>
            <person name="Goodwin L."/>
            <person name="Pitluck S."/>
            <person name="Saunders E."/>
            <person name="Brettin T."/>
            <person name="Detter J.C."/>
            <person name="Han C."/>
            <person name="Larimer F."/>
            <person name="Land M."/>
            <person name="Hauser L."/>
            <person name="Kyrpides N."/>
            <person name="Ovchinnikova G."/>
            <person name="Richardson P."/>
        </authorList>
    </citation>
    <scope>NUCLEOTIDE SEQUENCE [LARGE SCALE GENOMIC DNA]</scope>
    <source>
        <strain evidence="3">DSM 10501 / KC4</strain>
    </source>
</reference>
<keyword evidence="3" id="KW-1185">Reference proteome</keyword>
<dbReference type="OrthoDB" id="9808176at2"/>
<name>C9RBM2_AMMDK</name>
<evidence type="ECO:0000313" key="3">
    <source>
        <dbReference type="Proteomes" id="UP000002620"/>
    </source>
</evidence>
<proteinExistence type="predicted"/>
<sequence>MVARLLRLLPPELSVPPELIEKARVLDNFYVPTRYPNTHVEGAPFEHYGPIQSGEAIKYAREIVAFARTKMARP</sequence>
<dbReference type="eggNOG" id="COG2250">
    <property type="taxonomic scope" value="Bacteria"/>
</dbReference>
<dbReference type="HOGENOM" id="CLU_2773847_0_0_9"/>
<gene>
    <name evidence="2" type="ordered locus">Adeg_0499</name>
</gene>
<dbReference type="AlphaFoldDB" id="C9RBM2"/>
<dbReference type="KEGG" id="adg:Adeg_0499"/>
<dbReference type="SUPFAM" id="SSF81593">
    <property type="entry name" value="Nucleotidyltransferase substrate binding subunit/domain"/>
    <property type="match status" value="1"/>
</dbReference>
<evidence type="ECO:0000313" key="2">
    <source>
        <dbReference type="EMBL" id="ACX51649.1"/>
    </source>
</evidence>
<dbReference type="EMBL" id="CP001785">
    <property type="protein sequence ID" value="ACX51649.1"/>
    <property type="molecule type" value="Genomic_DNA"/>
</dbReference>
<dbReference type="PROSITE" id="PS50910">
    <property type="entry name" value="HEPN"/>
    <property type="match status" value="1"/>
</dbReference>
<dbReference type="Gene3D" id="1.20.120.330">
    <property type="entry name" value="Nucleotidyltransferases domain 2"/>
    <property type="match status" value="1"/>
</dbReference>
<dbReference type="InterPro" id="IPR007842">
    <property type="entry name" value="HEPN_dom"/>
</dbReference>
<accession>C9RBM2</accession>
<dbReference type="Proteomes" id="UP000002620">
    <property type="component" value="Chromosome"/>
</dbReference>
<feature type="domain" description="HEPN" evidence="1">
    <location>
        <begin position="1"/>
        <end position="63"/>
    </location>
</feature>